<dbReference type="RefSeq" id="WP_002762933.1">
    <property type="nucleotide sequence ID" value="NZ_BBPA01000021.1"/>
</dbReference>
<organism evidence="1 2">
    <name type="scientific">Microcystis aeruginosa NIES-44</name>
    <dbReference type="NCBI Taxonomy" id="449439"/>
    <lineage>
        <taxon>Bacteria</taxon>
        <taxon>Bacillati</taxon>
        <taxon>Cyanobacteriota</taxon>
        <taxon>Cyanophyceae</taxon>
        <taxon>Oscillatoriophycideae</taxon>
        <taxon>Chroococcales</taxon>
        <taxon>Microcystaceae</taxon>
        <taxon>Microcystis</taxon>
    </lineage>
</organism>
<reference evidence="2" key="1">
    <citation type="journal article" date="2015" name="Genome">
        <title>Whole Genome Sequence of the Non-Microcystin-Producing Microcystis aeruginosa Strain NIES-44.</title>
        <authorList>
            <person name="Okano K."/>
            <person name="Miyata N."/>
            <person name="Ozaki Y."/>
        </authorList>
    </citation>
    <scope>NUCLEOTIDE SEQUENCE [LARGE SCALE GENOMIC DNA]</scope>
    <source>
        <strain evidence="2">NIES-44</strain>
    </source>
</reference>
<protein>
    <submittedName>
        <fullName evidence="1">Uncharacterized protein</fullName>
    </submittedName>
</protein>
<evidence type="ECO:0000313" key="2">
    <source>
        <dbReference type="Proteomes" id="UP000030321"/>
    </source>
</evidence>
<dbReference type="EMBL" id="BBPA01000021">
    <property type="protein sequence ID" value="GAL92467.1"/>
    <property type="molecule type" value="Genomic_DNA"/>
</dbReference>
<evidence type="ECO:0000313" key="1">
    <source>
        <dbReference type="EMBL" id="GAL92467.1"/>
    </source>
</evidence>
<dbReference type="NCBIfam" id="NF047401">
    <property type="entry name" value="TA_anti_VapB15"/>
    <property type="match status" value="1"/>
</dbReference>
<dbReference type="Proteomes" id="UP000030321">
    <property type="component" value="Unassembled WGS sequence"/>
</dbReference>
<sequence>MNQKTYQLTLNFDQILDLVKQLPESDKIKLSKELEKETLNQKLTQLLETFKTDELSLETITEEVEEVRAEIYGQQATD</sequence>
<gene>
    <name evidence="1" type="ORF">N44_01025</name>
</gene>
<accession>A0A0A1VRP3</accession>
<proteinExistence type="predicted"/>
<dbReference type="AlphaFoldDB" id="A0A0A1VRP3"/>
<comment type="caution">
    <text evidence="1">The sequence shown here is derived from an EMBL/GenBank/DDBJ whole genome shotgun (WGS) entry which is preliminary data.</text>
</comment>
<name>A0A0A1VRP3_MICAE</name>